<dbReference type="PANTHER" id="PTHR43135">
    <property type="entry name" value="ALPHA-D-RIBOSE 1-METHYLPHOSPHONATE 5-TRIPHOSPHATE DIPHOSPHATASE"/>
    <property type="match status" value="1"/>
</dbReference>
<organism evidence="2 3">
    <name type="scientific">Thermogymnomonas acidicola</name>
    <dbReference type="NCBI Taxonomy" id="399579"/>
    <lineage>
        <taxon>Archaea</taxon>
        <taxon>Methanobacteriati</taxon>
        <taxon>Thermoplasmatota</taxon>
        <taxon>Thermoplasmata</taxon>
        <taxon>Thermoplasmatales</taxon>
        <taxon>Thermogymnomonas</taxon>
    </lineage>
</organism>
<keyword evidence="3" id="KW-1185">Reference proteome</keyword>
<dbReference type="CDD" id="cd01299">
    <property type="entry name" value="Met_dep_hydrolase_A"/>
    <property type="match status" value="1"/>
</dbReference>
<dbReference type="Proteomes" id="UP000632195">
    <property type="component" value="Unassembled WGS sequence"/>
</dbReference>
<dbReference type="AlphaFoldDB" id="A0AA37F9Q5"/>
<feature type="domain" description="Amidohydrolase-related" evidence="1">
    <location>
        <begin position="48"/>
        <end position="397"/>
    </location>
</feature>
<dbReference type="EMBL" id="BMNY01000002">
    <property type="protein sequence ID" value="GGM76395.1"/>
    <property type="molecule type" value="Genomic_DNA"/>
</dbReference>
<accession>A0AA37F9Q5</accession>
<evidence type="ECO:0000259" key="1">
    <source>
        <dbReference type="Pfam" id="PF01979"/>
    </source>
</evidence>
<dbReference type="RefSeq" id="WP_188681434.1">
    <property type="nucleotide sequence ID" value="NZ_BMNY01000002.1"/>
</dbReference>
<dbReference type="InterPro" id="IPR051781">
    <property type="entry name" value="Metallo-dep_Hydrolase"/>
</dbReference>
<dbReference type="InterPro" id="IPR011059">
    <property type="entry name" value="Metal-dep_hydrolase_composite"/>
</dbReference>
<dbReference type="InterPro" id="IPR057744">
    <property type="entry name" value="OTAase-like"/>
</dbReference>
<dbReference type="InterPro" id="IPR032466">
    <property type="entry name" value="Metal_Hydrolase"/>
</dbReference>
<evidence type="ECO:0000313" key="2">
    <source>
        <dbReference type="EMBL" id="GGM76395.1"/>
    </source>
</evidence>
<dbReference type="PANTHER" id="PTHR43135:SF3">
    <property type="entry name" value="ALPHA-D-RIBOSE 1-METHYLPHOSPHONATE 5-TRIPHOSPHATE DIPHOSPHATASE"/>
    <property type="match status" value="1"/>
</dbReference>
<proteinExistence type="predicted"/>
<reference evidence="2" key="2">
    <citation type="submission" date="2022-09" db="EMBL/GenBank/DDBJ databases">
        <authorList>
            <person name="Sun Q."/>
            <person name="Ohkuma M."/>
        </authorList>
    </citation>
    <scope>NUCLEOTIDE SEQUENCE</scope>
    <source>
        <strain evidence="2">JCM 13583</strain>
    </source>
</reference>
<evidence type="ECO:0000313" key="3">
    <source>
        <dbReference type="Proteomes" id="UP000632195"/>
    </source>
</evidence>
<dbReference type="GO" id="GO:0016810">
    <property type="term" value="F:hydrolase activity, acting on carbon-nitrogen (but not peptide) bonds"/>
    <property type="evidence" value="ECO:0007669"/>
    <property type="project" value="InterPro"/>
</dbReference>
<reference evidence="2" key="1">
    <citation type="journal article" date="2014" name="Int. J. Syst. Evol. Microbiol.">
        <title>Complete genome sequence of Corynebacterium casei LMG S-19264T (=DSM 44701T), isolated from a smear-ripened cheese.</title>
        <authorList>
            <consortium name="US DOE Joint Genome Institute (JGI-PGF)"/>
            <person name="Walter F."/>
            <person name="Albersmeier A."/>
            <person name="Kalinowski J."/>
            <person name="Ruckert C."/>
        </authorList>
    </citation>
    <scope>NUCLEOTIDE SEQUENCE</scope>
    <source>
        <strain evidence="2">JCM 13583</strain>
    </source>
</reference>
<dbReference type="Gene3D" id="3.20.20.140">
    <property type="entry name" value="Metal-dependent hydrolases"/>
    <property type="match status" value="1"/>
</dbReference>
<gene>
    <name evidence="2" type="ORF">GCM10007108_12900</name>
</gene>
<protein>
    <submittedName>
        <fullName evidence="2">Xaa-Pro dipeptidase</fullName>
    </submittedName>
</protein>
<dbReference type="SUPFAM" id="SSF51338">
    <property type="entry name" value="Composite domain of metallo-dependent hydrolases"/>
    <property type="match status" value="2"/>
</dbReference>
<dbReference type="Pfam" id="PF01979">
    <property type="entry name" value="Amidohydro_1"/>
    <property type="match status" value="1"/>
</dbReference>
<dbReference type="SUPFAM" id="SSF51556">
    <property type="entry name" value="Metallo-dependent hydrolases"/>
    <property type="match status" value="1"/>
</dbReference>
<comment type="caution">
    <text evidence="2">The sequence shown here is derived from an EMBL/GenBank/DDBJ whole genome shotgun (WGS) entry which is preliminary data.</text>
</comment>
<name>A0AA37F9Q5_9ARCH</name>
<dbReference type="Gene3D" id="2.30.40.10">
    <property type="entry name" value="Urease, subunit C, domain 1"/>
    <property type="match status" value="1"/>
</dbReference>
<dbReference type="InterPro" id="IPR006680">
    <property type="entry name" value="Amidohydro-rel"/>
</dbReference>
<sequence>MRTVIRARTVFSGLRTEAFREVAVEGGTIVETGNGLRGDSVIDLGDRFMMPGMVDAHIHLSGSRGGGLTKEYLMTDPRLRLLRLPGWCRRLLSDGFTTVRDCGEELAIPLRDAIAEGSITGPRVYAAGRPLSQTFGHGEFSHSIPLSWSVERGMAEFCDGSDECMRKARLVLRSGADFIKVFATGGVLSERDRPESPQFTPEELGAIVGEASRAGKYVAAHAHGDQGALNAVLAGVKSIEHGTLLSERTLAIMKERDVSLTPTLSIQQLIWKHGKEIGIDTWGLEKIGEVRDGIIRVLPLAHRMGINILCGTDLGMETGREIDIGRNHMELVLMHELCGLPNDYILRAATYNARALGIRGGLIAPGEPADIIAVDGSPLTRIGDIERVSFVMKGGSVLVDKERGVAL</sequence>